<dbReference type="OrthoDB" id="9805754at2"/>
<accession>A0A4S4C2E7</accession>
<keyword evidence="6 8" id="KW-0028">Amino-acid biosynthesis</keyword>
<dbReference type="InterPro" id="IPR029036">
    <property type="entry name" value="P5CR_dimer"/>
</dbReference>
<dbReference type="Pfam" id="PF03807">
    <property type="entry name" value="F420_oxidored"/>
    <property type="match status" value="1"/>
</dbReference>
<comment type="function">
    <text evidence="5 6">Catalyzes the reduction of 1-pyrroline-5-carboxylate (PCA) to L-proline.</text>
</comment>
<dbReference type="PROSITE" id="PS00521">
    <property type="entry name" value="P5CR"/>
    <property type="match status" value="1"/>
</dbReference>
<dbReference type="PANTHER" id="PTHR11645:SF49">
    <property type="entry name" value="PYRROLINE-5-CARBOXYLATE REDUCTASE 1"/>
    <property type="match status" value="1"/>
</dbReference>
<evidence type="ECO:0000259" key="10">
    <source>
        <dbReference type="Pfam" id="PF14748"/>
    </source>
</evidence>
<dbReference type="InterPro" id="IPR053790">
    <property type="entry name" value="P5CR-like_CS"/>
</dbReference>
<comment type="catalytic activity">
    <reaction evidence="6">
        <text>L-proline + NAD(+) = (S)-1-pyrroline-5-carboxylate + NADH + 2 H(+)</text>
        <dbReference type="Rhea" id="RHEA:14105"/>
        <dbReference type="ChEBI" id="CHEBI:15378"/>
        <dbReference type="ChEBI" id="CHEBI:17388"/>
        <dbReference type="ChEBI" id="CHEBI:57540"/>
        <dbReference type="ChEBI" id="CHEBI:57945"/>
        <dbReference type="ChEBI" id="CHEBI:60039"/>
        <dbReference type="EC" id="1.5.1.2"/>
    </reaction>
</comment>
<dbReference type="Gene3D" id="1.10.3730.10">
    <property type="entry name" value="ProC C-terminal domain-like"/>
    <property type="match status" value="1"/>
</dbReference>
<dbReference type="SUPFAM" id="SSF51735">
    <property type="entry name" value="NAD(P)-binding Rossmann-fold domains"/>
    <property type="match status" value="1"/>
</dbReference>
<dbReference type="Gene3D" id="3.40.50.720">
    <property type="entry name" value="NAD(P)-binding Rossmann-like Domain"/>
    <property type="match status" value="1"/>
</dbReference>
<organism evidence="11 12">
    <name type="scientific">Cohnella fermenti</name>
    <dbReference type="NCBI Taxonomy" id="2565925"/>
    <lineage>
        <taxon>Bacteria</taxon>
        <taxon>Bacillati</taxon>
        <taxon>Bacillota</taxon>
        <taxon>Bacilli</taxon>
        <taxon>Bacillales</taxon>
        <taxon>Paenibacillaceae</taxon>
        <taxon>Cohnella</taxon>
    </lineage>
</organism>
<dbReference type="RefSeq" id="WP_136369419.1">
    <property type="nucleotide sequence ID" value="NZ_SSOB01000009.1"/>
</dbReference>
<dbReference type="PANTHER" id="PTHR11645">
    <property type="entry name" value="PYRROLINE-5-CARBOXYLATE REDUCTASE"/>
    <property type="match status" value="1"/>
</dbReference>
<evidence type="ECO:0000256" key="1">
    <source>
        <dbReference type="ARBA" id="ARBA00005525"/>
    </source>
</evidence>
<evidence type="ECO:0000313" key="12">
    <source>
        <dbReference type="Proteomes" id="UP000310636"/>
    </source>
</evidence>
<proteinExistence type="inferred from homology"/>
<evidence type="ECO:0000313" key="11">
    <source>
        <dbReference type="EMBL" id="THF81209.1"/>
    </source>
</evidence>
<keyword evidence="2 6" id="KW-0641">Proline biosynthesis</keyword>
<dbReference type="SUPFAM" id="SSF48179">
    <property type="entry name" value="6-phosphogluconate dehydrogenase C-terminal domain-like"/>
    <property type="match status" value="1"/>
</dbReference>
<keyword evidence="12" id="KW-1185">Reference proteome</keyword>
<dbReference type="AlphaFoldDB" id="A0A4S4C2E7"/>
<comment type="similarity">
    <text evidence="1 6 8">Belongs to the pyrroline-5-carboxylate reductase family.</text>
</comment>
<comment type="pathway">
    <text evidence="6 8">Amino-acid biosynthesis; L-proline biosynthesis; L-proline from L-glutamate 5-semialdehyde: step 1/1.</text>
</comment>
<dbReference type="EMBL" id="SSOB01000009">
    <property type="protein sequence ID" value="THF81209.1"/>
    <property type="molecule type" value="Genomic_DNA"/>
</dbReference>
<evidence type="ECO:0000256" key="6">
    <source>
        <dbReference type="HAMAP-Rule" id="MF_01925"/>
    </source>
</evidence>
<keyword evidence="6" id="KW-0963">Cytoplasm</keyword>
<dbReference type="Pfam" id="PF14748">
    <property type="entry name" value="P5CR_dimer"/>
    <property type="match status" value="1"/>
</dbReference>
<evidence type="ECO:0000256" key="5">
    <source>
        <dbReference type="ARBA" id="ARBA00058118"/>
    </source>
</evidence>
<name>A0A4S4C2E7_9BACL</name>
<comment type="subcellular location">
    <subcellularLocation>
        <location evidence="6">Cytoplasm</location>
    </subcellularLocation>
</comment>
<feature type="domain" description="Pyrroline-5-carboxylate reductase dimerisation" evidence="10">
    <location>
        <begin position="177"/>
        <end position="281"/>
    </location>
</feature>
<evidence type="ECO:0000256" key="2">
    <source>
        <dbReference type="ARBA" id="ARBA00022650"/>
    </source>
</evidence>
<dbReference type="UniPathway" id="UPA00098">
    <property type="reaction ID" value="UER00361"/>
</dbReference>
<dbReference type="GO" id="GO:0055129">
    <property type="term" value="P:L-proline biosynthetic process"/>
    <property type="evidence" value="ECO:0007669"/>
    <property type="project" value="UniProtKB-UniRule"/>
</dbReference>
<dbReference type="InterPro" id="IPR008927">
    <property type="entry name" value="6-PGluconate_DH-like_C_sf"/>
</dbReference>
<evidence type="ECO:0000256" key="7">
    <source>
        <dbReference type="NCBIfam" id="TIGR00112"/>
    </source>
</evidence>
<keyword evidence="3 6" id="KW-0521">NADP</keyword>
<dbReference type="GO" id="GO:0005737">
    <property type="term" value="C:cytoplasm"/>
    <property type="evidence" value="ECO:0007669"/>
    <property type="project" value="UniProtKB-SubCell"/>
</dbReference>
<evidence type="ECO:0000259" key="9">
    <source>
        <dbReference type="Pfam" id="PF03807"/>
    </source>
</evidence>
<reference evidence="11 12" key="1">
    <citation type="submission" date="2019-04" db="EMBL/GenBank/DDBJ databases">
        <title>Cohnella sp. nov. isolated from preserved vegetables.</title>
        <authorList>
            <person name="Lin S.-Y."/>
            <person name="Hung M.-H."/>
            <person name="Young C.-C."/>
        </authorList>
    </citation>
    <scope>NUCLEOTIDE SEQUENCE [LARGE SCALE GENOMIC DNA]</scope>
    <source>
        <strain evidence="11 12">CC-MHH1044</strain>
    </source>
</reference>
<gene>
    <name evidence="6 11" type="primary">proC</name>
    <name evidence="11" type="ORF">E6C55_08825</name>
</gene>
<keyword evidence="4 6" id="KW-0560">Oxidoreductase</keyword>
<protein>
    <recommendedName>
        <fullName evidence="6 7">Pyrroline-5-carboxylate reductase</fullName>
        <shortName evidence="6">P5C reductase</shortName>
        <shortName evidence="6">P5CR</shortName>
        <ecNumber evidence="6 7">1.5.1.2</ecNumber>
    </recommendedName>
    <alternativeName>
        <fullName evidence="6">PCA reductase</fullName>
    </alternativeName>
</protein>
<dbReference type="HAMAP" id="MF_01925">
    <property type="entry name" value="P5C_reductase"/>
    <property type="match status" value="1"/>
</dbReference>
<evidence type="ECO:0000256" key="3">
    <source>
        <dbReference type="ARBA" id="ARBA00022857"/>
    </source>
</evidence>
<feature type="domain" description="Pyrroline-5-carboxylate reductase catalytic N-terminal" evidence="9">
    <location>
        <begin position="16"/>
        <end position="114"/>
    </location>
</feature>
<evidence type="ECO:0000256" key="8">
    <source>
        <dbReference type="RuleBase" id="RU003903"/>
    </source>
</evidence>
<evidence type="ECO:0000256" key="4">
    <source>
        <dbReference type="ARBA" id="ARBA00023002"/>
    </source>
</evidence>
<comment type="catalytic activity">
    <reaction evidence="6 8">
        <text>L-proline + NADP(+) = (S)-1-pyrroline-5-carboxylate + NADPH + 2 H(+)</text>
        <dbReference type="Rhea" id="RHEA:14109"/>
        <dbReference type="ChEBI" id="CHEBI:15378"/>
        <dbReference type="ChEBI" id="CHEBI:17388"/>
        <dbReference type="ChEBI" id="CHEBI:57783"/>
        <dbReference type="ChEBI" id="CHEBI:58349"/>
        <dbReference type="ChEBI" id="CHEBI:60039"/>
        <dbReference type="EC" id="1.5.1.2"/>
    </reaction>
</comment>
<sequence>MTTASASSSSLLNKTIVFYGAGSMAEAIVRGIVETGVAAPGNVTVLNRSNGDRLLELQKRYGVVPALTEEQKNAALAESDIVVLGMKPKDSATALLALKPHLRPNQLIVSLIAGLTIGTIQQLLASEQPVIRTMPNTSSSIGLGATGISFSASVPEDGRALALSMFQAIGIAAVVEENLLQTVTAVSGSGPAYIYYMMEAMIRSGIEQGLSLDAASELVVQTVRGAAEMVRTTGEDPAELRRKVTSPNGTTQAAIETLERLGFPEAIDKAMLRCAERAEEMGQAIADEAFARK</sequence>
<dbReference type="InterPro" id="IPR028939">
    <property type="entry name" value="P5C_Rdtase_cat_N"/>
</dbReference>
<dbReference type="NCBIfam" id="TIGR00112">
    <property type="entry name" value="proC"/>
    <property type="match status" value="1"/>
</dbReference>
<dbReference type="GO" id="GO:0004735">
    <property type="term" value="F:pyrroline-5-carboxylate reductase activity"/>
    <property type="evidence" value="ECO:0007669"/>
    <property type="project" value="UniProtKB-UniRule"/>
</dbReference>
<dbReference type="InterPro" id="IPR036291">
    <property type="entry name" value="NAD(P)-bd_dom_sf"/>
</dbReference>
<dbReference type="Proteomes" id="UP000310636">
    <property type="component" value="Unassembled WGS sequence"/>
</dbReference>
<comment type="caution">
    <text evidence="11">The sequence shown here is derived from an EMBL/GenBank/DDBJ whole genome shotgun (WGS) entry which is preliminary data.</text>
</comment>
<dbReference type="FunFam" id="1.10.3730.10:FF:000001">
    <property type="entry name" value="Pyrroline-5-carboxylate reductase"/>
    <property type="match status" value="1"/>
</dbReference>
<dbReference type="PIRSF" id="PIRSF000193">
    <property type="entry name" value="Pyrrol-5-carb_rd"/>
    <property type="match status" value="1"/>
</dbReference>
<dbReference type="EC" id="1.5.1.2" evidence="6 7"/>
<dbReference type="InterPro" id="IPR000304">
    <property type="entry name" value="Pyrroline-COOH_reductase"/>
</dbReference>